<gene>
    <name evidence="2" type="ORF">FRACYDRAFT_260150</name>
</gene>
<protein>
    <submittedName>
        <fullName evidence="2">Uncharacterized protein</fullName>
    </submittedName>
</protein>
<dbReference type="Proteomes" id="UP000095751">
    <property type="component" value="Unassembled WGS sequence"/>
</dbReference>
<reference evidence="2 3" key="1">
    <citation type="submission" date="2016-09" db="EMBL/GenBank/DDBJ databases">
        <title>Extensive genetic diversity and differential bi-allelic expression allows diatom success in the polar Southern Ocean.</title>
        <authorList>
            <consortium name="DOE Joint Genome Institute"/>
            <person name="Mock T."/>
            <person name="Otillar R.P."/>
            <person name="Strauss J."/>
            <person name="Dupont C."/>
            <person name="Frickenhaus S."/>
            <person name="Maumus F."/>
            <person name="Mcmullan M."/>
            <person name="Sanges R."/>
            <person name="Schmutz J."/>
            <person name="Toseland A."/>
            <person name="Valas R."/>
            <person name="Veluchamy A."/>
            <person name="Ward B.J."/>
            <person name="Allen A."/>
            <person name="Barry K."/>
            <person name="Falciatore A."/>
            <person name="Ferrante M."/>
            <person name="Fortunato A.E."/>
            <person name="Gloeckner G."/>
            <person name="Gruber A."/>
            <person name="Hipkin R."/>
            <person name="Janech M."/>
            <person name="Kroth P."/>
            <person name="Leese F."/>
            <person name="Lindquist E."/>
            <person name="Lyon B.R."/>
            <person name="Martin J."/>
            <person name="Mayer C."/>
            <person name="Parker M."/>
            <person name="Quesneville H."/>
            <person name="Raymond J."/>
            <person name="Uhlig C."/>
            <person name="Valentin K.U."/>
            <person name="Worden A.Z."/>
            <person name="Armbrust E.V."/>
            <person name="Bowler C."/>
            <person name="Green B."/>
            <person name="Moulton V."/>
            <person name="Van Oosterhout C."/>
            <person name="Grigoriev I."/>
        </authorList>
    </citation>
    <scope>NUCLEOTIDE SEQUENCE [LARGE SCALE GENOMIC DNA]</scope>
    <source>
        <strain evidence="2 3">CCMP1102</strain>
    </source>
</reference>
<dbReference type="EMBL" id="KV784355">
    <property type="protein sequence ID" value="OEU19906.1"/>
    <property type="molecule type" value="Genomic_DNA"/>
</dbReference>
<evidence type="ECO:0000313" key="3">
    <source>
        <dbReference type="Proteomes" id="UP000095751"/>
    </source>
</evidence>
<evidence type="ECO:0000256" key="1">
    <source>
        <dbReference type="SAM" id="MobiDB-lite"/>
    </source>
</evidence>
<organism evidence="2 3">
    <name type="scientific">Fragilariopsis cylindrus CCMP1102</name>
    <dbReference type="NCBI Taxonomy" id="635003"/>
    <lineage>
        <taxon>Eukaryota</taxon>
        <taxon>Sar</taxon>
        <taxon>Stramenopiles</taxon>
        <taxon>Ochrophyta</taxon>
        <taxon>Bacillariophyta</taxon>
        <taxon>Bacillariophyceae</taxon>
        <taxon>Bacillariophycidae</taxon>
        <taxon>Bacillariales</taxon>
        <taxon>Bacillariaceae</taxon>
        <taxon>Fragilariopsis</taxon>
    </lineage>
</organism>
<dbReference type="AlphaFoldDB" id="A0A1E7FP39"/>
<name>A0A1E7FP39_9STRA</name>
<feature type="region of interest" description="Disordered" evidence="1">
    <location>
        <begin position="1"/>
        <end position="39"/>
    </location>
</feature>
<evidence type="ECO:0000313" key="2">
    <source>
        <dbReference type="EMBL" id="OEU19906.1"/>
    </source>
</evidence>
<dbReference type="InParanoid" id="A0A1E7FP39"/>
<keyword evidence="3" id="KW-1185">Reference proteome</keyword>
<dbReference type="OrthoDB" id="36600at2759"/>
<dbReference type="KEGG" id="fcy:FRACYDRAFT_260150"/>
<proteinExistence type="predicted"/>
<sequence>MSEESKTPDGDYVMMSGATAPGGGNAKIPMGMDDPNLSQEDKDHRMAIALQQEENAAVYDAHKKKHEQAVSANTNRTARSGTFTKLAAVRQKDHGMLSVPAEYTTPNAYVKDSSDYMAHQEKSEMSMTGATPQQIADYQLAKELQKVEQVGAGTAREMSKIVKEEEQVSDAQDHRVERSNYHINQKGVRVPFKK</sequence>
<accession>A0A1E7FP39</accession>